<proteinExistence type="predicted"/>
<evidence type="ECO:0000313" key="7">
    <source>
        <dbReference type="Proteomes" id="UP000886934"/>
    </source>
</evidence>
<feature type="region of interest" description="Disordered" evidence="4">
    <location>
        <begin position="331"/>
        <end position="357"/>
    </location>
</feature>
<evidence type="ECO:0000256" key="3">
    <source>
        <dbReference type="SAM" id="Coils"/>
    </source>
</evidence>
<dbReference type="Gene3D" id="3.30.70.270">
    <property type="match status" value="1"/>
</dbReference>
<dbReference type="InterPro" id="IPR029787">
    <property type="entry name" value="Nucleotide_cyclase"/>
</dbReference>
<name>A0AA37FVV6_AERCA</name>
<dbReference type="EMBL" id="BPNN01000054">
    <property type="protein sequence ID" value="GJA64595.1"/>
    <property type="molecule type" value="Genomic_DNA"/>
</dbReference>
<organism evidence="6 7">
    <name type="scientific">Aeromonas caviae</name>
    <name type="common">Aeromonas punctata</name>
    <dbReference type="NCBI Taxonomy" id="648"/>
    <lineage>
        <taxon>Bacteria</taxon>
        <taxon>Pseudomonadati</taxon>
        <taxon>Pseudomonadota</taxon>
        <taxon>Gammaproteobacteria</taxon>
        <taxon>Aeromonadales</taxon>
        <taxon>Aeromonadaceae</taxon>
        <taxon>Aeromonas</taxon>
    </lineage>
</organism>
<dbReference type="Pfam" id="PF00990">
    <property type="entry name" value="GGDEF"/>
    <property type="match status" value="1"/>
</dbReference>
<evidence type="ECO:0000256" key="4">
    <source>
        <dbReference type="SAM" id="MobiDB-lite"/>
    </source>
</evidence>
<dbReference type="InterPro" id="IPR003018">
    <property type="entry name" value="GAF"/>
</dbReference>
<evidence type="ECO:0000259" key="5">
    <source>
        <dbReference type="PROSITE" id="PS50887"/>
    </source>
</evidence>
<dbReference type="RefSeq" id="WP_223924840.1">
    <property type="nucleotide sequence ID" value="NZ_AP026403.1"/>
</dbReference>
<keyword evidence="3" id="KW-0175">Coiled coil</keyword>
<dbReference type="GO" id="GO:0043709">
    <property type="term" value="P:cell adhesion involved in single-species biofilm formation"/>
    <property type="evidence" value="ECO:0007669"/>
    <property type="project" value="TreeGrafter"/>
</dbReference>
<dbReference type="GO" id="GO:1902201">
    <property type="term" value="P:negative regulation of bacterial-type flagellum-dependent cell motility"/>
    <property type="evidence" value="ECO:0007669"/>
    <property type="project" value="TreeGrafter"/>
</dbReference>
<evidence type="ECO:0000256" key="1">
    <source>
        <dbReference type="ARBA" id="ARBA00012528"/>
    </source>
</evidence>
<comment type="caution">
    <text evidence="6">The sequence shown here is derived from an EMBL/GenBank/DDBJ whole genome shotgun (WGS) entry which is preliminary data.</text>
</comment>
<evidence type="ECO:0000313" key="6">
    <source>
        <dbReference type="EMBL" id="GJA64595.1"/>
    </source>
</evidence>
<dbReference type="CDD" id="cd01949">
    <property type="entry name" value="GGDEF"/>
    <property type="match status" value="1"/>
</dbReference>
<dbReference type="InterPro" id="IPR029016">
    <property type="entry name" value="GAF-like_dom_sf"/>
</dbReference>
<evidence type="ECO:0000256" key="2">
    <source>
        <dbReference type="ARBA" id="ARBA00034247"/>
    </source>
</evidence>
<dbReference type="PANTHER" id="PTHR45138:SF9">
    <property type="entry name" value="DIGUANYLATE CYCLASE DGCM-RELATED"/>
    <property type="match status" value="1"/>
</dbReference>
<dbReference type="InterPro" id="IPR043128">
    <property type="entry name" value="Rev_trsase/Diguanyl_cyclase"/>
</dbReference>
<comment type="catalytic activity">
    <reaction evidence="2">
        <text>2 GTP = 3',3'-c-di-GMP + 2 diphosphate</text>
        <dbReference type="Rhea" id="RHEA:24898"/>
        <dbReference type="ChEBI" id="CHEBI:33019"/>
        <dbReference type="ChEBI" id="CHEBI:37565"/>
        <dbReference type="ChEBI" id="CHEBI:58805"/>
        <dbReference type="EC" id="2.7.7.65"/>
    </reaction>
</comment>
<dbReference type="SMART" id="SM00267">
    <property type="entry name" value="GGDEF"/>
    <property type="match status" value="1"/>
</dbReference>
<dbReference type="SUPFAM" id="SSF55781">
    <property type="entry name" value="GAF domain-like"/>
    <property type="match status" value="1"/>
</dbReference>
<protein>
    <recommendedName>
        <fullName evidence="1">diguanylate cyclase</fullName>
        <ecNumber evidence="1">2.7.7.65</ecNumber>
    </recommendedName>
</protein>
<gene>
    <name evidence="6" type="ORF">KAM351_32060</name>
</gene>
<dbReference type="NCBIfam" id="TIGR00254">
    <property type="entry name" value="GGDEF"/>
    <property type="match status" value="1"/>
</dbReference>
<dbReference type="EC" id="2.7.7.65" evidence="1"/>
<dbReference type="Pfam" id="PF01590">
    <property type="entry name" value="GAF"/>
    <property type="match status" value="1"/>
</dbReference>
<dbReference type="PANTHER" id="PTHR45138">
    <property type="entry name" value="REGULATORY COMPONENTS OF SENSORY TRANSDUCTION SYSTEM"/>
    <property type="match status" value="1"/>
</dbReference>
<dbReference type="InterPro" id="IPR050469">
    <property type="entry name" value="Diguanylate_Cyclase"/>
</dbReference>
<dbReference type="GO" id="GO:0005886">
    <property type="term" value="C:plasma membrane"/>
    <property type="evidence" value="ECO:0007669"/>
    <property type="project" value="TreeGrafter"/>
</dbReference>
<dbReference type="PROSITE" id="PS50887">
    <property type="entry name" value="GGDEF"/>
    <property type="match status" value="1"/>
</dbReference>
<accession>A0AA37FVV6</accession>
<reference evidence="6" key="1">
    <citation type="submission" date="2021-07" db="EMBL/GenBank/DDBJ databases">
        <title>Draft genome sequence of carbapenem-resistant Aeromonas spp. in Japan.</title>
        <authorList>
            <person name="Maehana S."/>
            <person name="Suzuki M."/>
            <person name="Kitasato H."/>
        </authorList>
    </citation>
    <scope>NUCLEOTIDE SEQUENCE</scope>
    <source>
        <strain evidence="6">KAM351</strain>
    </source>
</reference>
<dbReference type="GO" id="GO:0052621">
    <property type="term" value="F:diguanylate cyclase activity"/>
    <property type="evidence" value="ECO:0007669"/>
    <property type="project" value="UniProtKB-EC"/>
</dbReference>
<feature type="domain" description="GGDEF" evidence="5">
    <location>
        <begin position="203"/>
        <end position="342"/>
    </location>
</feature>
<dbReference type="InterPro" id="IPR000160">
    <property type="entry name" value="GGDEF_dom"/>
</dbReference>
<dbReference type="Proteomes" id="UP000886934">
    <property type="component" value="Unassembled WGS sequence"/>
</dbReference>
<feature type="coiled-coil region" evidence="3">
    <location>
        <begin position="148"/>
        <end position="175"/>
    </location>
</feature>
<dbReference type="Gene3D" id="3.30.450.40">
    <property type="match status" value="1"/>
</dbReference>
<dbReference type="AlphaFoldDB" id="A0AA37FVV6"/>
<dbReference type="SUPFAM" id="SSF55073">
    <property type="entry name" value="Nucleotide cyclase"/>
    <property type="match status" value="1"/>
</dbReference>
<sequence length="357" mass="38456">MDKLLLALSEQVIKARDLESLTRPLLEMLESVTGLESTYLTEIDLGQSSQHVLFARNAAGLQIPEGMTVEWSDTLCRRAIDDEIGYTDDVAALWGDSQAASELGIRSYLSSPVRTSTGSLYGTLCGASTEQKPAVAGAQQLIAFFAHLIAEQVEREQLLRQLQQANDELSRLALSDPLTGLPNRRALMLELTRLFSLSERAGHPVLIAFVDLDGFKAINDEYGHEAGDRLLTAMARQLGETLRGGDLLARFGGDEFVAVGMGPFPDADTLDGAVAAFRQRLFEHSVLSLPVGDKVIHYPGASVGAVAVMPAEVSVEEALNRADASMYAVKRQRRAAGEGGNPPPPVRCLPRDRSGAG</sequence>